<dbReference type="GO" id="GO:0005829">
    <property type="term" value="C:cytosol"/>
    <property type="evidence" value="ECO:0007669"/>
    <property type="project" value="TreeGrafter"/>
</dbReference>
<feature type="domain" description="SF4 helicase" evidence="13">
    <location>
        <begin position="169"/>
        <end position="433"/>
    </location>
</feature>
<proteinExistence type="inferred from homology"/>
<evidence type="ECO:0000256" key="8">
    <source>
        <dbReference type="ARBA" id="ARBA00023125"/>
    </source>
</evidence>
<protein>
    <recommendedName>
        <fullName evidence="11 12">Replicative DNA helicase</fullName>
        <ecNumber evidence="11 12">5.6.2.3</ecNumber>
    </recommendedName>
</protein>
<dbReference type="Gene3D" id="3.40.50.300">
    <property type="entry name" value="P-loop containing nucleotide triphosphate hydrolases"/>
    <property type="match status" value="1"/>
</dbReference>
<evidence type="ECO:0000256" key="3">
    <source>
        <dbReference type="ARBA" id="ARBA00022705"/>
    </source>
</evidence>
<dbReference type="SUPFAM" id="SSF48024">
    <property type="entry name" value="N-terminal domain of DnaB helicase"/>
    <property type="match status" value="1"/>
</dbReference>
<keyword evidence="7 12" id="KW-0067">ATP-binding</keyword>
<evidence type="ECO:0000256" key="12">
    <source>
        <dbReference type="RuleBase" id="RU362085"/>
    </source>
</evidence>
<evidence type="ECO:0000313" key="15">
    <source>
        <dbReference type="Proteomes" id="UP000095563"/>
    </source>
</evidence>
<keyword evidence="2 12" id="KW-0639">Primosome</keyword>
<dbReference type="PROSITE" id="PS51199">
    <property type="entry name" value="SF4_HELICASE"/>
    <property type="match status" value="1"/>
</dbReference>
<dbReference type="Gene3D" id="1.10.860.10">
    <property type="entry name" value="DNAb Helicase, Chain A"/>
    <property type="match status" value="1"/>
</dbReference>
<keyword evidence="4 12" id="KW-0547">Nucleotide-binding</keyword>
<dbReference type="GO" id="GO:0005524">
    <property type="term" value="F:ATP binding"/>
    <property type="evidence" value="ECO:0007669"/>
    <property type="project" value="UniProtKB-UniRule"/>
</dbReference>
<dbReference type="CDD" id="cd00984">
    <property type="entry name" value="DnaB_C"/>
    <property type="match status" value="1"/>
</dbReference>
<dbReference type="GO" id="GO:0003677">
    <property type="term" value="F:DNA binding"/>
    <property type="evidence" value="ECO:0007669"/>
    <property type="project" value="UniProtKB-UniRule"/>
</dbReference>
<comment type="catalytic activity">
    <reaction evidence="10 12">
        <text>ATP + H2O = ADP + phosphate + H(+)</text>
        <dbReference type="Rhea" id="RHEA:13065"/>
        <dbReference type="ChEBI" id="CHEBI:15377"/>
        <dbReference type="ChEBI" id="CHEBI:15378"/>
        <dbReference type="ChEBI" id="CHEBI:30616"/>
        <dbReference type="ChEBI" id="CHEBI:43474"/>
        <dbReference type="ChEBI" id="CHEBI:456216"/>
        <dbReference type="EC" id="5.6.2.3"/>
    </reaction>
</comment>
<dbReference type="PANTHER" id="PTHR30153">
    <property type="entry name" value="REPLICATIVE DNA HELICASE DNAB"/>
    <property type="match status" value="1"/>
</dbReference>
<dbReference type="InterPro" id="IPR036185">
    <property type="entry name" value="DNA_heli_DnaB-like_N_sf"/>
</dbReference>
<dbReference type="InterPro" id="IPR007694">
    <property type="entry name" value="DNA_helicase_DnaB-like_C"/>
</dbReference>
<dbReference type="Pfam" id="PF03796">
    <property type="entry name" value="DnaB_C"/>
    <property type="match status" value="1"/>
</dbReference>
<keyword evidence="3 12" id="KW-0235">DNA replication</keyword>
<evidence type="ECO:0000259" key="13">
    <source>
        <dbReference type="PROSITE" id="PS51199"/>
    </source>
</evidence>
<keyword evidence="5 12" id="KW-0378">Hydrolase</keyword>
<comment type="function">
    <text evidence="12">The main replicative DNA helicase, it participates in initiation and elongation during chromosome replication. Travels ahead of the DNA replisome, separating dsDNA into templates for DNA synthesis. A processive ATP-dependent 5'-3' DNA helicase it has DNA-dependent ATPase activity.</text>
</comment>
<dbReference type="GO" id="GO:0006269">
    <property type="term" value="P:DNA replication, synthesis of primer"/>
    <property type="evidence" value="ECO:0007669"/>
    <property type="project" value="UniProtKB-UniRule"/>
</dbReference>
<evidence type="ECO:0000256" key="7">
    <source>
        <dbReference type="ARBA" id="ARBA00022840"/>
    </source>
</evidence>
<dbReference type="SMART" id="SM00382">
    <property type="entry name" value="AAA"/>
    <property type="match status" value="1"/>
</dbReference>
<dbReference type="GO" id="GO:1990077">
    <property type="term" value="C:primosome complex"/>
    <property type="evidence" value="ECO:0007669"/>
    <property type="project" value="UniProtKB-UniRule"/>
</dbReference>
<gene>
    <name evidence="14" type="primary">dnaC1_1</name>
    <name evidence="14" type="ORF">ERS852568_00590</name>
</gene>
<dbReference type="InterPro" id="IPR007693">
    <property type="entry name" value="DNA_helicase_DnaB-like_N"/>
</dbReference>
<evidence type="ECO:0000256" key="1">
    <source>
        <dbReference type="ARBA" id="ARBA00008428"/>
    </source>
</evidence>
<dbReference type="SUPFAM" id="SSF52540">
    <property type="entry name" value="P-loop containing nucleoside triphosphate hydrolases"/>
    <property type="match status" value="1"/>
</dbReference>
<keyword evidence="6 12" id="KW-0347">Helicase</keyword>
<dbReference type="Pfam" id="PF00772">
    <property type="entry name" value="DnaB"/>
    <property type="match status" value="1"/>
</dbReference>
<evidence type="ECO:0000256" key="4">
    <source>
        <dbReference type="ARBA" id="ARBA00022741"/>
    </source>
</evidence>
<name>A0A174QR35_9CLOT</name>
<evidence type="ECO:0000313" key="14">
    <source>
        <dbReference type="EMBL" id="CUP73275.1"/>
    </source>
</evidence>
<dbReference type="AlphaFoldDB" id="A0A174QR35"/>
<dbReference type="PANTHER" id="PTHR30153:SF2">
    <property type="entry name" value="REPLICATIVE DNA HELICASE"/>
    <property type="match status" value="1"/>
</dbReference>
<dbReference type="EMBL" id="CZBO01000001">
    <property type="protein sequence ID" value="CUP73275.1"/>
    <property type="molecule type" value="Genomic_DNA"/>
</dbReference>
<evidence type="ECO:0000256" key="2">
    <source>
        <dbReference type="ARBA" id="ARBA00022515"/>
    </source>
</evidence>
<dbReference type="RefSeq" id="WP_055206643.1">
    <property type="nucleotide sequence ID" value="NZ_CZBO01000001.1"/>
</dbReference>
<keyword evidence="8 12" id="KW-0238">DNA-binding</keyword>
<dbReference type="GO" id="GO:0043139">
    <property type="term" value="F:5'-3' DNA helicase activity"/>
    <property type="evidence" value="ECO:0007669"/>
    <property type="project" value="UniProtKB-EC"/>
</dbReference>
<keyword evidence="9" id="KW-0413">Isomerase</keyword>
<dbReference type="InterPro" id="IPR007692">
    <property type="entry name" value="DNA_helicase_DnaB"/>
</dbReference>
<evidence type="ECO:0000256" key="5">
    <source>
        <dbReference type="ARBA" id="ARBA00022801"/>
    </source>
</evidence>
<dbReference type="NCBIfam" id="TIGR00665">
    <property type="entry name" value="DnaB"/>
    <property type="match status" value="1"/>
</dbReference>
<dbReference type="InterPro" id="IPR016136">
    <property type="entry name" value="DNA_helicase_N/primase_C"/>
</dbReference>
<dbReference type="Proteomes" id="UP000095563">
    <property type="component" value="Unassembled WGS sequence"/>
</dbReference>
<organism evidence="14 15">
    <name type="scientific">Clostridium baratii</name>
    <dbReference type="NCBI Taxonomy" id="1561"/>
    <lineage>
        <taxon>Bacteria</taxon>
        <taxon>Bacillati</taxon>
        <taxon>Bacillota</taxon>
        <taxon>Clostridia</taxon>
        <taxon>Eubacteriales</taxon>
        <taxon>Clostridiaceae</taxon>
        <taxon>Clostridium</taxon>
    </lineage>
</organism>
<sequence>MKELPRAIEAEIEILGSILHNKSNIVECIERLNEKDFYIKRHKILFFHMCKLFGEGKDIDLVTLIDSIGKDNLDDVGGVTYISNLISSGLNINIGAYIDILKDKSYRREAIKAMNNSIADLYDENKRPDKIIGYMQEKIIRNNASKKSILSDTDLLAKTLNEIEKRAKNGGEIPGMKTGFIDFDKATNGLKKGELFVIGGRPSMGKTLIALNMADGLARNNYKVGLIEMEMTEESLGIRRLAYNSNVEVNKLQLGKLNDNEFLKISNTYNELAKRGNILTDCSDYQNILTIKAKAKAMKQSNGLDVLIIDHLGLMEININENRTYAIGEVTRQLKLLAKELDINVILLCQLSRAVEMRADKRPMLSDLRESGNIEQDADLVMFAYRDDYYNPETEDKNLMEWIISKQRNGKTGTLKFVYIDKLQKIANLDWRR</sequence>
<dbReference type="EC" id="5.6.2.3" evidence="11 12"/>
<evidence type="ECO:0000256" key="11">
    <source>
        <dbReference type="NCBIfam" id="TIGR00665"/>
    </source>
</evidence>
<dbReference type="InterPro" id="IPR003593">
    <property type="entry name" value="AAA+_ATPase"/>
</dbReference>
<evidence type="ECO:0000256" key="9">
    <source>
        <dbReference type="ARBA" id="ARBA00023235"/>
    </source>
</evidence>
<accession>A0A174QR35</accession>
<reference evidence="14 15" key="1">
    <citation type="submission" date="2015-09" db="EMBL/GenBank/DDBJ databases">
        <authorList>
            <consortium name="Pathogen Informatics"/>
        </authorList>
    </citation>
    <scope>NUCLEOTIDE SEQUENCE [LARGE SCALE GENOMIC DNA]</scope>
    <source>
        <strain evidence="14 15">2789STDY5834956</strain>
    </source>
</reference>
<dbReference type="GO" id="GO:0016887">
    <property type="term" value="F:ATP hydrolysis activity"/>
    <property type="evidence" value="ECO:0007669"/>
    <property type="project" value="RHEA"/>
</dbReference>
<evidence type="ECO:0000256" key="10">
    <source>
        <dbReference type="ARBA" id="ARBA00048954"/>
    </source>
</evidence>
<dbReference type="InterPro" id="IPR027417">
    <property type="entry name" value="P-loop_NTPase"/>
</dbReference>
<evidence type="ECO:0000256" key="6">
    <source>
        <dbReference type="ARBA" id="ARBA00022806"/>
    </source>
</evidence>
<comment type="similarity">
    <text evidence="1 12">Belongs to the helicase family. DnaB subfamily.</text>
</comment>